<evidence type="ECO:0000313" key="14">
    <source>
        <dbReference type="EMBL" id="MVT25673.1"/>
    </source>
</evidence>
<dbReference type="OrthoDB" id="3450553at2"/>
<sequence>MTPTSGAKAAAPATYAVVGGGIAGLTAAWELACAGAQVELYEASERLGGALAPLQLGGVRVDAGAEAFATRTPAVREFLDELGLADRIVSPNPAGAWLQLPGLAAPLPATGILGIPGDPTAGEVARLLGTADAARAAEDLTAAMTWTAQQSPSLGEVVVDRMGPAVVEKLVAPITSGVHSADPHQLPMSTAHPRLYQAMLEHGSLARAVAALRAAAPAGSSVQSLRGGMNTLISALEEQLRQLGVRIRLNTPVATGPPPWLLQDLQGREYSAVILAAGAQQAAQLLGSPGDGPAGVALVTLLVHAPELDAHPRGTGMLVAPSVAGIGAKAMTHISAKWAWAAQSLEAQLGPGHHLVRLSYGRTGDHGAALGFHSTEEALYRAALADLPQLTGTAVTPEQVLDHTVVRWRRGGISPQAQGLQERLKAQAERGGPEIAAVGESFAGTGLAQVIPHARQAARHLLGQGRAA</sequence>
<dbReference type="PANTHER" id="PTHR42923:SF3">
    <property type="entry name" value="PROTOPORPHYRINOGEN OXIDASE"/>
    <property type="match status" value="1"/>
</dbReference>
<dbReference type="Proteomes" id="UP000460157">
    <property type="component" value="Unassembled WGS sequence"/>
</dbReference>
<dbReference type="Gene3D" id="3.50.50.60">
    <property type="entry name" value="FAD/NAD(P)-binding domain"/>
    <property type="match status" value="1"/>
</dbReference>
<feature type="domain" description="Amine oxidase" evidence="13">
    <location>
        <begin position="22"/>
        <end position="254"/>
    </location>
</feature>
<dbReference type="SUPFAM" id="SSF54373">
    <property type="entry name" value="FAD-linked reductases, C-terminal domain"/>
    <property type="match status" value="1"/>
</dbReference>
<evidence type="ECO:0000259" key="13">
    <source>
        <dbReference type="Pfam" id="PF01593"/>
    </source>
</evidence>
<evidence type="ECO:0000256" key="7">
    <source>
        <dbReference type="ARBA" id="ARBA00019046"/>
    </source>
</evidence>
<evidence type="ECO:0000313" key="15">
    <source>
        <dbReference type="Proteomes" id="UP000460157"/>
    </source>
</evidence>
<organism evidence="14 15">
    <name type="scientific">Nesterenkonia alkaliphila</name>
    <dbReference type="NCBI Taxonomy" id="1463631"/>
    <lineage>
        <taxon>Bacteria</taxon>
        <taxon>Bacillati</taxon>
        <taxon>Actinomycetota</taxon>
        <taxon>Actinomycetes</taxon>
        <taxon>Micrococcales</taxon>
        <taxon>Micrococcaceae</taxon>
        <taxon>Nesterenkonia</taxon>
    </lineage>
</organism>
<comment type="cofactor">
    <cofactor evidence="2 12">
        <name>FAD</name>
        <dbReference type="ChEBI" id="CHEBI:57692"/>
    </cofactor>
</comment>
<dbReference type="EMBL" id="WRPM01000031">
    <property type="protein sequence ID" value="MVT25673.1"/>
    <property type="molecule type" value="Genomic_DNA"/>
</dbReference>
<dbReference type="Gene3D" id="3.90.660.20">
    <property type="entry name" value="Protoporphyrinogen oxidase, mitochondrial, domain 2"/>
    <property type="match status" value="1"/>
</dbReference>
<comment type="function">
    <text evidence="3 12">Involved in coproporphyrin-dependent heme b biosynthesis. Catalyzes the oxidation of coproporphyrinogen III to coproporphyrin III.</text>
</comment>
<dbReference type="AlphaFoldDB" id="A0A7K1UGS6"/>
<comment type="pathway">
    <text evidence="4 12">Porphyrin-containing compound metabolism; protoheme biosynthesis.</text>
</comment>
<evidence type="ECO:0000256" key="8">
    <source>
        <dbReference type="ARBA" id="ARBA00022630"/>
    </source>
</evidence>
<dbReference type="Pfam" id="PF01593">
    <property type="entry name" value="Amino_oxidase"/>
    <property type="match status" value="1"/>
</dbReference>
<comment type="similarity">
    <text evidence="5 12">Belongs to the protoporphyrinogen/coproporphyrinogen oxidase family. Coproporphyrinogen III oxidase subfamily.</text>
</comment>
<comment type="catalytic activity">
    <reaction evidence="1">
        <text>coproporphyrinogen III + 3 O2 = coproporphyrin III + 3 H2O2</text>
        <dbReference type="Rhea" id="RHEA:43436"/>
        <dbReference type="ChEBI" id="CHEBI:15379"/>
        <dbReference type="ChEBI" id="CHEBI:16240"/>
        <dbReference type="ChEBI" id="CHEBI:57309"/>
        <dbReference type="ChEBI" id="CHEBI:131725"/>
        <dbReference type="EC" id="1.3.3.15"/>
    </reaction>
    <physiologicalReaction direction="left-to-right" evidence="1">
        <dbReference type="Rhea" id="RHEA:43437"/>
    </physiologicalReaction>
</comment>
<keyword evidence="11 12" id="KW-0350">Heme biosynthesis</keyword>
<keyword evidence="15" id="KW-1185">Reference proteome</keyword>
<keyword evidence="12" id="KW-0963">Cytoplasm</keyword>
<evidence type="ECO:0000256" key="3">
    <source>
        <dbReference type="ARBA" id="ARBA00002185"/>
    </source>
</evidence>
<keyword evidence="9 12" id="KW-0274">FAD</keyword>
<protein>
    <recommendedName>
        <fullName evidence="7 12">Coproporphyrinogen III oxidase</fullName>
        <ecNumber evidence="6 12">1.3.3.15</ecNumber>
    </recommendedName>
</protein>
<dbReference type="NCBIfam" id="TIGR00562">
    <property type="entry name" value="proto_IX_ox"/>
    <property type="match status" value="1"/>
</dbReference>
<evidence type="ECO:0000256" key="12">
    <source>
        <dbReference type="RuleBase" id="RU364052"/>
    </source>
</evidence>
<keyword evidence="8 12" id="KW-0285">Flavoprotein</keyword>
<dbReference type="GO" id="GO:0005737">
    <property type="term" value="C:cytoplasm"/>
    <property type="evidence" value="ECO:0007669"/>
    <property type="project" value="UniProtKB-SubCell"/>
</dbReference>
<evidence type="ECO:0000256" key="10">
    <source>
        <dbReference type="ARBA" id="ARBA00023002"/>
    </source>
</evidence>
<keyword evidence="10 12" id="KW-0560">Oxidoreductase</keyword>
<comment type="subcellular location">
    <subcellularLocation>
        <location evidence="12">Cytoplasm</location>
    </subcellularLocation>
</comment>
<dbReference type="SUPFAM" id="SSF51905">
    <property type="entry name" value="FAD/NAD(P)-binding domain"/>
    <property type="match status" value="1"/>
</dbReference>
<dbReference type="EC" id="1.3.3.15" evidence="6 12"/>
<comment type="caution">
    <text evidence="14">The sequence shown here is derived from an EMBL/GenBank/DDBJ whole genome shotgun (WGS) entry which is preliminary data.</text>
</comment>
<evidence type="ECO:0000256" key="6">
    <source>
        <dbReference type="ARBA" id="ARBA00012402"/>
    </source>
</evidence>
<reference evidence="14 15" key="1">
    <citation type="submission" date="2019-12" db="EMBL/GenBank/DDBJ databases">
        <title>Nesterenkonia muleiensis sp. nov., a novel actinobacterium isolated from sap of Populus euphratica.</title>
        <authorList>
            <person name="Wang R."/>
        </authorList>
    </citation>
    <scope>NUCLEOTIDE SEQUENCE [LARGE SCALE GENOMIC DNA]</scope>
    <source>
        <strain evidence="14 15">F10</strain>
    </source>
</reference>
<evidence type="ECO:0000256" key="4">
    <source>
        <dbReference type="ARBA" id="ARBA00004744"/>
    </source>
</evidence>
<evidence type="ECO:0000256" key="5">
    <source>
        <dbReference type="ARBA" id="ARBA00008310"/>
    </source>
</evidence>
<dbReference type="Gene3D" id="1.10.3110.10">
    <property type="entry name" value="protoporphyrinogen ix oxidase, domain 3"/>
    <property type="match status" value="1"/>
</dbReference>
<evidence type="ECO:0000256" key="11">
    <source>
        <dbReference type="ARBA" id="ARBA00023133"/>
    </source>
</evidence>
<evidence type="ECO:0000256" key="1">
    <source>
        <dbReference type="ARBA" id="ARBA00001755"/>
    </source>
</evidence>
<name>A0A7K1UGS6_9MICC</name>
<dbReference type="InterPro" id="IPR050464">
    <property type="entry name" value="Zeta_carotene_desat/Oxidored"/>
</dbReference>
<dbReference type="GO" id="GO:0004729">
    <property type="term" value="F:oxygen-dependent protoporphyrinogen oxidase activity"/>
    <property type="evidence" value="ECO:0007669"/>
    <property type="project" value="UniProtKB-UniRule"/>
</dbReference>
<dbReference type="InterPro" id="IPR036188">
    <property type="entry name" value="FAD/NAD-bd_sf"/>
</dbReference>
<dbReference type="InterPro" id="IPR002937">
    <property type="entry name" value="Amino_oxidase"/>
</dbReference>
<dbReference type="UniPathway" id="UPA00252"/>
<evidence type="ECO:0000256" key="2">
    <source>
        <dbReference type="ARBA" id="ARBA00001974"/>
    </source>
</evidence>
<accession>A0A7K1UGS6</accession>
<dbReference type="GO" id="GO:0006783">
    <property type="term" value="P:heme biosynthetic process"/>
    <property type="evidence" value="ECO:0007669"/>
    <property type="project" value="UniProtKB-UniRule"/>
</dbReference>
<gene>
    <name evidence="14" type="primary">hemG</name>
    <name evidence="14" type="ORF">GNZ21_04730</name>
</gene>
<evidence type="ECO:0000256" key="9">
    <source>
        <dbReference type="ARBA" id="ARBA00022827"/>
    </source>
</evidence>
<dbReference type="InterPro" id="IPR004572">
    <property type="entry name" value="Protoporphyrinogen_oxidase"/>
</dbReference>
<dbReference type="PANTHER" id="PTHR42923">
    <property type="entry name" value="PROTOPORPHYRINOGEN OXIDASE"/>
    <property type="match status" value="1"/>
</dbReference>
<proteinExistence type="inferred from homology"/>
<dbReference type="RefSeq" id="WP_157321819.1">
    <property type="nucleotide sequence ID" value="NZ_BMFX01000007.1"/>
</dbReference>